<keyword evidence="2" id="KW-1185">Reference proteome</keyword>
<dbReference type="AlphaFoldDB" id="A0AAD8KJS2"/>
<dbReference type="Proteomes" id="UP001229421">
    <property type="component" value="Unassembled WGS sequence"/>
</dbReference>
<reference evidence="1" key="1">
    <citation type="journal article" date="2023" name="bioRxiv">
        <title>Improved chromosome-level genome assembly for marigold (Tagetes erecta).</title>
        <authorList>
            <person name="Jiang F."/>
            <person name="Yuan L."/>
            <person name="Wang S."/>
            <person name="Wang H."/>
            <person name="Xu D."/>
            <person name="Wang A."/>
            <person name="Fan W."/>
        </authorList>
    </citation>
    <scope>NUCLEOTIDE SEQUENCE</scope>
    <source>
        <strain evidence="1">WSJ</strain>
        <tissue evidence="1">Leaf</tissue>
    </source>
</reference>
<proteinExistence type="predicted"/>
<gene>
    <name evidence="1" type="ORF">QVD17_24071</name>
</gene>
<comment type="caution">
    <text evidence="1">The sequence shown here is derived from an EMBL/GenBank/DDBJ whole genome shotgun (WGS) entry which is preliminary data.</text>
</comment>
<evidence type="ECO:0000313" key="1">
    <source>
        <dbReference type="EMBL" id="KAK1421602.1"/>
    </source>
</evidence>
<accession>A0AAD8KJS2</accession>
<organism evidence="1 2">
    <name type="scientific">Tagetes erecta</name>
    <name type="common">African marigold</name>
    <dbReference type="NCBI Taxonomy" id="13708"/>
    <lineage>
        <taxon>Eukaryota</taxon>
        <taxon>Viridiplantae</taxon>
        <taxon>Streptophyta</taxon>
        <taxon>Embryophyta</taxon>
        <taxon>Tracheophyta</taxon>
        <taxon>Spermatophyta</taxon>
        <taxon>Magnoliopsida</taxon>
        <taxon>eudicotyledons</taxon>
        <taxon>Gunneridae</taxon>
        <taxon>Pentapetalae</taxon>
        <taxon>asterids</taxon>
        <taxon>campanulids</taxon>
        <taxon>Asterales</taxon>
        <taxon>Asteraceae</taxon>
        <taxon>Asteroideae</taxon>
        <taxon>Heliantheae alliance</taxon>
        <taxon>Tageteae</taxon>
        <taxon>Tagetes</taxon>
    </lineage>
</organism>
<name>A0AAD8KJS2_TARER</name>
<dbReference type="EMBL" id="JAUHHV010000006">
    <property type="protein sequence ID" value="KAK1421602.1"/>
    <property type="molecule type" value="Genomic_DNA"/>
</dbReference>
<sequence length="80" mass="9253">MLNESNNNNLRSDSHIQIIKCETKKNKFCHIVTFLEIHSKFSTQQSTLLAFTQHFLIFHNPPPFISTHNTSNSSTKHSIQ</sequence>
<protein>
    <submittedName>
        <fullName evidence="1">Uncharacterized protein</fullName>
    </submittedName>
</protein>
<evidence type="ECO:0000313" key="2">
    <source>
        <dbReference type="Proteomes" id="UP001229421"/>
    </source>
</evidence>